<dbReference type="PANTHER" id="PTHR47880:SF1">
    <property type="entry name" value="OS05G0353300 PROTEIN"/>
    <property type="match status" value="1"/>
</dbReference>
<proteinExistence type="predicted"/>
<feature type="non-terminal residue" evidence="1">
    <location>
        <position position="88"/>
    </location>
</feature>
<feature type="non-terminal residue" evidence="1">
    <location>
        <position position="1"/>
    </location>
</feature>
<dbReference type="Proteomes" id="UP000265520">
    <property type="component" value="Unassembled WGS sequence"/>
</dbReference>
<comment type="caution">
    <text evidence="1">The sequence shown here is derived from an EMBL/GenBank/DDBJ whole genome shotgun (WGS) entry which is preliminary data.</text>
</comment>
<dbReference type="AlphaFoldDB" id="A0A392NYC3"/>
<name>A0A392NYC3_9FABA</name>
<reference evidence="1 2" key="1">
    <citation type="journal article" date="2018" name="Front. Plant Sci.">
        <title>Red Clover (Trifolium pratense) and Zigzag Clover (T. medium) - A Picture of Genomic Similarities and Differences.</title>
        <authorList>
            <person name="Dluhosova J."/>
            <person name="Istvanek J."/>
            <person name="Nedelnik J."/>
            <person name="Repkova J."/>
        </authorList>
    </citation>
    <scope>NUCLEOTIDE SEQUENCE [LARGE SCALE GENOMIC DNA]</scope>
    <source>
        <strain evidence="2">cv. 10/8</strain>
        <tissue evidence="1">Leaf</tissue>
    </source>
</reference>
<evidence type="ECO:0000313" key="2">
    <source>
        <dbReference type="Proteomes" id="UP000265520"/>
    </source>
</evidence>
<organism evidence="1 2">
    <name type="scientific">Trifolium medium</name>
    <dbReference type="NCBI Taxonomy" id="97028"/>
    <lineage>
        <taxon>Eukaryota</taxon>
        <taxon>Viridiplantae</taxon>
        <taxon>Streptophyta</taxon>
        <taxon>Embryophyta</taxon>
        <taxon>Tracheophyta</taxon>
        <taxon>Spermatophyta</taxon>
        <taxon>Magnoliopsida</taxon>
        <taxon>eudicotyledons</taxon>
        <taxon>Gunneridae</taxon>
        <taxon>Pentapetalae</taxon>
        <taxon>rosids</taxon>
        <taxon>fabids</taxon>
        <taxon>Fabales</taxon>
        <taxon>Fabaceae</taxon>
        <taxon>Papilionoideae</taxon>
        <taxon>50 kb inversion clade</taxon>
        <taxon>NPAAA clade</taxon>
        <taxon>Hologalegina</taxon>
        <taxon>IRL clade</taxon>
        <taxon>Trifolieae</taxon>
        <taxon>Trifolium</taxon>
    </lineage>
</organism>
<dbReference type="PANTHER" id="PTHR47880">
    <property type="entry name" value="OS05G0353300 PROTEIN"/>
    <property type="match status" value="1"/>
</dbReference>
<evidence type="ECO:0000313" key="1">
    <source>
        <dbReference type="EMBL" id="MCI04209.1"/>
    </source>
</evidence>
<protein>
    <submittedName>
        <fullName evidence="1">Pentatricopeptide repeat-containing protein</fullName>
    </submittedName>
</protein>
<dbReference type="EMBL" id="LXQA010054641">
    <property type="protein sequence ID" value="MCI04209.1"/>
    <property type="molecule type" value="Genomic_DNA"/>
</dbReference>
<keyword evidence="2" id="KW-1185">Reference proteome</keyword>
<sequence>TEGDYRGAVRLVIQFREAGLKPEIYSYLVAMTAVVKELNEFAKALRKLKTFARAGLITEFDREDVDLAENYQSELLADGALLSKWVIQ</sequence>
<accession>A0A392NYC3</accession>